<name>A0ABW0I8T3_9BACT</name>
<dbReference type="Pfam" id="PF18990">
    <property type="entry name" value="DUF5723"/>
    <property type="match status" value="1"/>
</dbReference>
<reference evidence="3" key="1">
    <citation type="journal article" date="2019" name="Int. J. Syst. Evol. Microbiol.">
        <title>The Global Catalogue of Microorganisms (GCM) 10K type strain sequencing project: providing services to taxonomists for standard genome sequencing and annotation.</title>
        <authorList>
            <consortium name="The Broad Institute Genomics Platform"/>
            <consortium name="The Broad Institute Genome Sequencing Center for Infectious Disease"/>
            <person name="Wu L."/>
            <person name="Ma J."/>
        </authorList>
    </citation>
    <scope>NUCLEOTIDE SEQUENCE [LARGE SCALE GENOMIC DNA]</scope>
    <source>
        <strain evidence="3">CCUG 55250</strain>
    </source>
</reference>
<dbReference type="Proteomes" id="UP001596106">
    <property type="component" value="Unassembled WGS sequence"/>
</dbReference>
<organism evidence="2 3">
    <name type="scientific">Larkinella bovis</name>
    <dbReference type="NCBI Taxonomy" id="683041"/>
    <lineage>
        <taxon>Bacteria</taxon>
        <taxon>Pseudomonadati</taxon>
        <taxon>Bacteroidota</taxon>
        <taxon>Cytophagia</taxon>
        <taxon>Cytophagales</taxon>
        <taxon>Spirosomataceae</taxon>
        <taxon>Larkinella</taxon>
    </lineage>
</organism>
<evidence type="ECO:0000313" key="3">
    <source>
        <dbReference type="Proteomes" id="UP001596106"/>
    </source>
</evidence>
<evidence type="ECO:0000313" key="2">
    <source>
        <dbReference type="EMBL" id="MFC5408781.1"/>
    </source>
</evidence>
<dbReference type="RefSeq" id="WP_379841992.1">
    <property type="nucleotide sequence ID" value="NZ_JBHSMA010000001.1"/>
</dbReference>
<proteinExistence type="predicted"/>
<dbReference type="InterPro" id="IPR043781">
    <property type="entry name" value="DUF5723"/>
</dbReference>
<evidence type="ECO:0000259" key="1">
    <source>
        <dbReference type="Pfam" id="PF18990"/>
    </source>
</evidence>
<protein>
    <submittedName>
        <fullName evidence="2">DUF5723 family protein</fullName>
    </submittedName>
</protein>
<dbReference type="EMBL" id="JBHSMA010000001">
    <property type="protein sequence ID" value="MFC5408781.1"/>
    <property type="molecule type" value="Genomic_DNA"/>
</dbReference>
<keyword evidence="3" id="KW-1185">Reference proteome</keyword>
<gene>
    <name evidence="2" type="ORF">ACFPMF_05650</name>
</gene>
<comment type="caution">
    <text evidence="2">The sequence shown here is derived from an EMBL/GenBank/DDBJ whole genome shotgun (WGS) entry which is preliminary data.</text>
</comment>
<feature type="domain" description="DUF5723" evidence="1">
    <location>
        <begin position="47"/>
        <end position="466"/>
    </location>
</feature>
<sequence length="518" mass="58044">MRVRYAQLLIMLALLGAVLPSRGQYLTGIVNSNYAGTQSLYRHPSEVADSRYRFYLNLATIDFYAANNYVRWVAPFPFVRYLSGTVPAQYRTERGRSIGRTGYLKEKLNGNDKRLTVGGEVRGPSALITLNDRFGVALSTRARTGVSYRNTSEETARLMLYGTQIAELQRIENTGQHGMANVNGYAELAVTFGAVLVDDDDRFLKAGVTIKREIGFYNAHVRVDDGTHQIVRDPGQPGFQALRIQKFNGVYGYTNQDAFQKMGLSPGWLFGSQSAGGGWGFDLGITYEYRPEIRKYTYREQGEVRRDPTKNKYRYRISASLVDIGGVRFKNPQIVNRYPVSVANKLITNTTFVGVKSPDEINNRVVDVLDLPLLDRTTSYRSGLPTALNVSADYKYRENVYVGALWTQSLVSPNAVSMIIPSMLAVVPRWENRWAEVSMPLALQDNYSMFTVGLAVRMGPVFAGTDHLGGLANIGNPRGANFYAGATIPLFRRGPRNPNECFFPPQEGGYWKRFGRKR</sequence>
<accession>A0ABW0I8T3</accession>